<reference evidence="1 2" key="1">
    <citation type="submission" date="2020-04" db="EMBL/GenBank/DDBJ databases">
        <title>MicrobeNet Type strains.</title>
        <authorList>
            <person name="Nicholson A.C."/>
        </authorList>
    </citation>
    <scope>NUCLEOTIDE SEQUENCE [LARGE SCALE GENOMIC DNA]</scope>
    <source>
        <strain evidence="1 2">JCM 3332</strain>
    </source>
</reference>
<keyword evidence="2" id="KW-1185">Reference proteome</keyword>
<dbReference type="RefSeq" id="WP_157117079.1">
    <property type="nucleotide sequence ID" value="NZ_JAAXOT010000012.1"/>
</dbReference>
<evidence type="ECO:0000313" key="2">
    <source>
        <dbReference type="Proteomes" id="UP000570678"/>
    </source>
</evidence>
<name>A0A846YML2_9NOCA</name>
<dbReference type="AlphaFoldDB" id="A0A846YML2"/>
<accession>A0A846YML2</accession>
<protein>
    <submittedName>
        <fullName evidence="1">Uncharacterized protein</fullName>
    </submittedName>
</protein>
<gene>
    <name evidence="1" type="ORF">HGA15_22190</name>
</gene>
<proteinExistence type="predicted"/>
<sequence length="62" mass="6921">MLRQYRLSGHEVPASAVVFLLSAIPRMIHLEESLGAYTGHAEAVDLIERYLDRAEPKKAGDQ</sequence>
<evidence type="ECO:0000313" key="1">
    <source>
        <dbReference type="EMBL" id="NKY58804.1"/>
    </source>
</evidence>
<organism evidence="1 2">
    <name type="scientific">Nocardia flavorosea</name>
    <dbReference type="NCBI Taxonomy" id="53429"/>
    <lineage>
        <taxon>Bacteria</taxon>
        <taxon>Bacillati</taxon>
        <taxon>Actinomycetota</taxon>
        <taxon>Actinomycetes</taxon>
        <taxon>Mycobacteriales</taxon>
        <taxon>Nocardiaceae</taxon>
        <taxon>Nocardia</taxon>
    </lineage>
</organism>
<comment type="caution">
    <text evidence="1">The sequence shown here is derived from an EMBL/GenBank/DDBJ whole genome shotgun (WGS) entry which is preliminary data.</text>
</comment>
<dbReference type="Proteomes" id="UP000570678">
    <property type="component" value="Unassembled WGS sequence"/>
</dbReference>
<dbReference type="EMBL" id="JAAXOT010000012">
    <property type="protein sequence ID" value="NKY58804.1"/>
    <property type="molecule type" value="Genomic_DNA"/>
</dbReference>